<keyword evidence="2" id="KW-0520">NAD</keyword>
<reference evidence="5" key="1">
    <citation type="submission" date="2013-12" db="EMBL/GenBank/DDBJ databases">
        <title>The Genome Sequence of Aphanomyces astaci APO3.</title>
        <authorList>
            <consortium name="The Broad Institute Genomics Platform"/>
            <person name="Russ C."/>
            <person name="Tyler B."/>
            <person name="van West P."/>
            <person name="Dieguez-Uribeondo J."/>
            <person name="Young S.K."/>
            <person name="Zeng Q."/>
            <person name="Gargeya S."/>
            <person name="Fitzgerald M."/>
            <person name="Abouelleil A."/>
            <person name="Alvarado L."/>
            <person name="Chapman S.B."/>
            <person name="Gainer-Dewar J."/>
            <person name="Goldberg J."/>
            <person name="Griggs A."/>
            <person name="Gujja S."/>
            <person name="Hansen M."/>
            <person name="Howarth C."/>
            <person name="Imamovic A."/>
            <person name="Ireland A."/>
            <person name="Larimer J."/>
            <person name="McCowan C."/>
            <person name="Murphy C."/>
            <person name="Pearson M."/>
            <person name="Poon T.W."/>
            <person name="Priest M."/>
            <person name="Roberts A."/>
            <person name="Saif S."/>
            <person name="Shea T."/>
            <person name="Sykes S."/>
            <person name="Wortman J."/>
            <person name="Nusbaum C."/>
            <person name="Birren B."/>
        </authorList>
    </citation>
    <scope>NUCLEOTIDE SEQUENCE [LARGE SCALE GENOMIC DNA]</scope>
    <source>
        <strain evidence="5">APO3</strain>
    </source>
</reference>
<feature type="domain" description="NAD(P)-binding" evidence="4">
    <location>
        <begin position="13"/>
        <end position="313"/>
    </location>
</feature>
<comment type="cofactor">
    <cofactor evidence="1">
        <name>NAD(+)</name>
        <dbReference type="ChEBI" id="CHEBI:57540"/>
    </cofactor>
</comment>
<dbReference type="VEuPathDB" id="FungiDB:H257_12615"/>
<dbReference type="EMBL" id="KI913154">
    <property type="protein sequence ID" value="ETV72521.1"/>
    <property type="molecule type" value="Genomic_DNA"/>
</dbReference>
<evidence type="ECO:0000256" key="3">
    <source>
        <dbReference type="ARBA" id="ARBA00023239"/>
    </source>
</evidence>
<dbReference type="InterPro" id="IPR016040">
    <property type="entry name" value="NAD(P)-bd_dom"/>
</dbReference>
<dbReference type="RefSeq" id="XP_009838203.1">
    <property type="nucleotide sequence ID" value="XM_009839901.1"/>
</dbReference>
<dbReference type="Gene3D" id="3.90.25.10">
    <property type="entry name" value="UDP-galactose 4-epimerase, domain 1"/>
    <property type="match status" value="1"/>
</dbReference>
<evidence type="ECO:0000256" key="1">
    <source>
        <dbReference type="ARBA" id="ARBA00001911"/>
    </source>
</evidence>
<dbReference type="AlphaFoldDB" id="W4FZS4"/>
<dbReference type="SUPFAM" id="SSF51735">
    <property type="entry name" value="NAD(P)-binding Rossmann-fold domains"/>
    <property type="match status" value="1"/>
</dbReference>
<dbReference type="GO" id="GO:0008460">
    <property type="term" value="F:dTDP-glucose 4,6-dehydratase activity"/>
    <property type="evidence" value="ECO:0007669"/>
    <property type="project" value="InterPro"/>
</dbReference>
<dbReference type="STRING" id="112090.W4FZS4"/>
<dbReference type="InterPro" id="IPR005888">
    <property type="entry name" value="dTDP_Gluc_deHydtase"/>
</dbReference>
<accession>W4FZS4</accession>
<organism evidence="5">
    <name type="scientific">Aphanomyces astaci</name>
    <name type="common">Crayfish plague agent</name>
    <dbReference type="NCBI Taxonomy" id="112090"/>
    <lineage>
        <taxon>Eukaryota</taxon>
        <taxon>Sar</taxon>
        <taxon>Stramenopiles</taxon>
        <taxon>Oomycota</taxon>
        <taxon>Saprolegniomycetes</taxon>
        <taxon>Saprolegniales</taxon>
        <taxon>Verrucalvaceae</taxon>
        <taxon>Aphanomyces</taxon>
    </lineage>
</organism>
<dbReference type="PANTHER" id="PTHR43000">
    <property type="entry name" value="DTDP-D-GLUCOSE 4,6-DEHYDRATASE-RELATED"/>
    <property type="match status" value="1"/>
</dbReference>
<gene>
    <name evidence="5" type="ORF">H257_12615</name>
</gene>
<dbReference type="Pfam" id="PF16363">
    <property type="entry name" value="GDP_Man_Dehyd"/>
    <property type="match status" value="1"/>
</dbReference>
<dbReference type="InterPro" id="IPR036291">
    <property type="entry name" value="NAD(P)-bd_dom_sf"/>
</dbReference>
<evidence type="ECO:0000259" key="4">
    <source>
        <dbReference type="Pfam" id="PF16363"/>
    </source>
</evidence>
<proteinExistence type="predicted"/>
<feature type="non-terminal residue" evidence="5">
    <location>
        <position position="1"/>
    </location>
</feature>
<dbReference type="GeneID" id="20814611"/>
<dbReference type="GO" id="GO:0009225">
    <property type="term" value="P:nucleotide-sugar metabolic process"/>
    <property type="evidence" value="ECO:0007669"/>
    <property type="project" value="InterPro"/>
</dbReference>
<dbReference type="FunFam" id="3.40.50.720:FF:000304">
    <property type="entry name" value="UDP-glucose 4,6-dehydratase"/>
    <property type="match status" value="1"/>
</dbReference>
<dbReference type="OrthoDB" id="16464at2759"/>
<evidence type="ECO:0000313" key="5">
    <source>
        <dbReference type="EMBL" id="ETV72521.1"/>
    </source>
</evidence>
<protein>
    <submittedName>
        <fullName evidence="5">dTDP-glucose 4,6-dehydratase</fullName>
    </submittedName>
</protein>
<dbReference type="Gene3D" id="3.40.50.720">
    <property type="entry name" value="NAD(P)-binding Rossmann-like Domain"/>
    <property type="match status" value="1"/>
</dbReference>
<evidence type="ECO:0000256" key="2">
    <source>
        <dbReference type="ARBA" id="ARBA00023027"/>
    </source>
</evidence>
<sequence>MAQVRRNDVRVIMVAGGAGFMGCNFSRHMLQRYPSYKVVVYDKLTYAGNLGNLHDICDDPRLMFVQGDICDATCVDAAILDHGVDTIVNFAAETHVDRSILNPDAFIHTNVLGTATLLDSARRHEIRRFHQISTDEVYGQVQAERSSVETDRLDPRSPYAASKASADLLVVSYFVTFGLPATITRASNNVGPYQYPEKVVPLFTTNAMDDLSLPVYGDGLQQREYQYVADHSEAVDVVLHHGVVGEIYNVGTGSNPMTNMAMAELVLESVNKPTDLIQHVQDRPGHDLCYRLNIDKLRRLGWQPSHSPREAVSKSVRWYVENEWWWRQVKRSDAFQRFYKDQYGHRMIQSAE</sequence>
<keyword evidence="3" id="KW-0456">Lyase</keyword>
<dbReference type="NCBIfam" id="TIGR01181">
    <property type="entry name" value="dTDP_gluc_dehyt"/>
    <property type="match status" value="1"/>
</dbReference>
<name>W4FZS4_APHAT</name>
<dbReference type="PROSITE" id="PS51257">
    <property type="entry name" value="PROKAR_LIPOPROTEIN"/>
    <property type="match status" value="1"/>
</dbReference>
<dbReference type="CDD" id="cd05246">
    <property type="entry name" value="dTDP_GD_SDR_e"/>
    <property type="match status" value="1"/>
</dbReference>